<dbReference type="Proteomes" id="UP000628017">
    <property type="component" value="Unassembled WGS sequence"/>
</dbReference>
<gene>
    <name evidence="3" type="ORF">GCM10011498_05940</name>
</gene>
<dbReference type="Gene3D" id="3.40.50.12780">
    <property type="entry name" value="N-terminal domain of ligase-like"/>
    <property type="match status" value="1"/>
</dbReference>
<name>A0A916QTK4_9RHOB</name>
<evidence type="ECO:0000313" key="3">
    <source>
        <dbReference type="EMBL" id="GGA08810.1"/>
    </source>
</evidence>
<proteinExistence type="predicted"/>
<organism evidence="3 4">
    <name type="scientific">Neptunicoccus cionae</name>
    <dbReference type="NCBI Taxonomy" id="2035344"/>
    <lineage>
        <taxon>Bacteria</taxon>
        <taxon>Pseudomonadati</taxon>
        <taxon>Pseudomonadota</taxon>
        <taxon>Alphaproteobacteria</taxon>
        <taxon>Rhodobacterales</taxon>
        <taxon>Paracoccaceae</taxon>
        <taxon>Neptunicoccus</taxon>
    </lineage>
</organism>
<protein>
    <submittedName>
        <fullName evidence="3">4-coumarate--CoA ligase</fullName>
    </submittedName>
</protein>
<evidence type="ECO:0000259" key="2">
    <source>
        <dbReference type="Pfam" id="PF13193"/>
    </source>
</evidence>
<dbReference type="Pfam" id="PF13193">
    <property type="entry name" value="AMP-binding_C"/>
    <property type="match status" value="1"/>
</dbReference>
<reference evidence="3" key="2">
    <citation type="submission" date="2020-09" db="EMBL/GenBank/DDBJ databases">
        <authorList>
            <person name="Sun Q."/>
            <person name="Zhou Y."/>
        </authorList>
    </citation>
    <scope>NUCLEOTIDE SEQUENCE</scope>
    <source>
        <strain evidence="3">CGMCC 1.15880</strain>
    </source>
</reference>
<evidence type="ECO:0000313" key="4">
    <source>
        <dbReference type="Proteomes" id="UP000628017"/>
    </source>
</evidence>
<keyword evidence="3" id="KW-0436">Ligase</keyword>
<dbReference type="PANTHER" id="PTHR24096">
    <property type="entry name" value="LONG-CHAIN-FATTY-ACID--COA LIGASE"/>
    <property type="match status" value="1"/>
</dbReference>
<dbReference type="AlphaFoldDB" id="A0A916QTK4"/>
<evidence type="ECO:0000259" key="1">
    <source>
        <dbReference type="Pfam" id="PF00501"/>
    </source>
</evidence>
<comment type="caution">
    <text evidence="3">The sequence shown here is derived from an EMBL/GenBank/DDBJ whole genome shotgun (WGS) entry which is preliminary data.</text>
</comment>
<reference evidence="3" key="1">
    <citation type="journal article" date="2014" name="Int. J. Syst. Evol. Microbiol.">
        <title>Complete genome sequence of Corynebacterium casei LMG S-19264T (=DSM 44701T), isolated from a smear-ripened cheese.</title>
        <authorList>
            <consortium name="US DOE Joint Genome Institute (JGI-PGF)"/>
            <person name="Walter F."/>
            <person name="Albersmeier A."/>
            <person name="Kalinowski J."/>
            <person name="Ruckert C."/>
        </authorList>
    </citation>
    <scope>NUCLEOTIDE SEQUENCE</scope>
    <source>
        <strain evidence="3">CGMCC 1.15880</strain>
    </source>
</reference>
<feature type="domain" description="AMP-binding enzyme C-terminal" evidence="2">
    <location>
        <begin position="401"/>
        <end position="475"/>
    </location>
</feature>
<dbReference type="SUPFAM" id="SSF56801">
    <property type="entry name" value="Acetyl-CoA synthetase-like"/>
    <property type="match status" value="1"/>
</dbReference>
<dbReference type="InterPro" id="IPR020845">
    <property type="entry name" value="AMP-binding_CS"/>
</dbReference>
<dbReference type="Pfam" id="PF00501">
    <property type="entry name" value="AMP-binding"/>
    <property type="match status" value="1"/>
</dbReference>
<dbReference type="InterPro" id="IPR045851">
    <property type="entry name" value="AMP-bd_C_sf"/>
</dbReference>
<accession>A0A916QTK4</accession>
<feature type="domain" description="AMP-dependent synthetase/ligase" evidence="1">
    <location>
        <begin position="2"/>
        <end position="345"/>
    </location>
</feature>
<dbReference type="InterPro" id="IPR000873">
    <property type="entry name" value="AMP-dep_synth/lig_dom"/>
</dbReference>
<sequence>MALVCEGSQLDWGAFDTRINRVANLLGNLGLGKGDHIAIISPNSIPYAELFMGVLRAGACFTPLSSMASPEALQKMLSDCGASAIFVASQYLHLVADFVTELPIKRFAIDFEHADFESYETAMAQAATTDPMVPIKMSDPFNLIYSSGTTGTPKGIIHNHQMRAAQMDRVSPNGYDDNARTLISTPLYSNTTIVSFVPTLFGGSTVYLMPKFDARGYLQIAEREKITHTILVPVQYKRIMDVPDFESFDLNSMRIKFSTSAPLRADVKQDVLDRFPGKLIEYYGLTEGGGVTVLVADDHPDKLHTVGQLAPGNDIRLIDTDGQEVPQGTVGEICGRGPTMMSGYYGRDDLTADYIWRNSQDDIYFRSGDMGWFDEDGFLVLSDRKKDMIISGGLNIYANDLELVLLGNRDVIDAAVIGVPSDNWGETPLGLVVLREGSIETSETLLENANRRLGKSQRLSAIEIRDSLPRSSIGKILKKELRIPYWDIEKENT</sequence>
<keyword evidence="4" id="KW-1185">Reference proteome</keyword>
<dbReference type="GO" id="GO:0016405">
    <property type="term" value="F:CoA-ligase activity"/>
    <property type="evidence" value="ECO:0007669"/>
    <property type="project" value="TreeGrafter"/>
</dbReference>
<dbReference type="EMBL" id="BMKA01000001">
    <property type="protein sequence ID" value="GGA08810.1"/>
    <property type="molecule type" value="Genomic_DNA"/>
</dbReference>
<dbReference type="Gene3D" id="3.30.300.30">
    <property type="match status" value="1"/>
</dbReference>
<dbReference type="PANTHER" id="PTHR24096:SF267">
    <property type="entry name" value="MALONATE--COA LIGASE ACSF3, MITOCHONDRIAL"/>
    <property type="match status" value="1"/>
</dbReference>
<dbReference type="InterPro" id="IPR025110">
    <property type="entry name" value="AMP-bd_C"/>
</dbReference>
<dbReference type="PROSITE" id="PS00455">
    <property type="entry name" value="AMP_BINDING"/>
    <property type="match status" value="1"/>
</dbReference>
<dbReference type="InterPro" id="IPR042099">
    <property type="entry name" value="ANL_N_sf"/>
</dbReference>